<accession>A0A645DW76</accession>
<evidence type="ECO:0000313" key="1">
    <source>
        <dbReference type="EMBL" id="MPM93627.1"/>
    </source>
</evidence>
<name>A0A645DW76_9ZZZZ</name>
<dbReference type="AlphaFoldDB" id="A0A645DW76"/>
<gene>
    <name evidence="1" type="ORF">SDC9_140767</name>
</gene>
<dbReference type="EMBL" id="VSSQ01040395">
    <property type="protein sequence ID" value="MPM93627.1"/>
    <property type="molecule type" value="Genomic_DNA"/>
</dbReference>
<sequence length="156" mass="16856">MGKIPGVCPLQTYYPRIGPQLPRQLSIAHIHGVDLLCPVLEHTVGKAAGGGPDITADIILQINGKHGHGLFKLQPAPAHIGHSAAPYFNFLVRRIGGSGLVRPLALYKHQSAHDDRLRLLPTIQQAPLHQQQIQPLFFTHAMSSPRNGAVSSPDSL</sequence>
<organism evidence="1">
    <name type="scientific">bioreactor metagenome</name>
    <dbReference type="NCBI Taxonomy" id="1076179"/>
    <lineage>
        <taxon>unclassified sequences</taxon>
        <taxon>metagenomes</taxon>
        <taxon>ecological metagenomes</taxon>
    </lineage>
</organism>
<reference evidence="1" key="1">
    <citation type="submission" date="2019-08" db="EMBL/GenBank/DDBJ databases">
        <authorList>
            <person name="Kucharzyk K."/>
            <person name="Murdoch R.W."/>
            <person name="Higgins S."/>
            <person name="Loffler F."/>
        </authorList>
    </citation>
    <scope>NUCLEOTIDE SEQUENCE</scope>
</reference>
<protein>
    <submittedName>
        <fullName evidence="1">Uncharacterized protein</fullName>
    </submittedName>
</protein>
<proteinExistence type="predicted"/>
<comment type="caution">
    <text evidence="1">The sequence shown here is derived from an EMBL/GenBank/DDBJ whole genome shotgun (WGS) entry which is preliminary data.</text>
</comment>